<dbReference type="Proteomes" id="UP001141434">
    <property type="component" value="Unassembled WGS sequence"/>
</dbReference>
<gene>
    <name evidence="2" type="ORF">NUU61_003015</name>
</gene>
<name>A0A9W9FSQ0_9EURO</name>
<organism evidence="2 3">
    <name type="scientific">Penicillium alfredii</name>
    <dbReference type="NCBI Taxonomy" id="1506179"/>
    <lineage>
        <taxon>Eukaryota</taxon>
        <taxon>Fungi</taxon>
        <taxon>Dikarya</taxon>
        <taxon>Ascomycota</taxon>
        <taxon>Pezizomycotina</taxon>
        <taxon>Eurotiomycetes</taxon>
        <taxon>Eurotiomycetidae</taxon>
        <taxon>Eurotiales</taxon>
        <taxon>Aspergillaceae</taxon>
        <taxon>Penicillium</taxon>
    </lineage>
</organism>
<keyword evidence="3" id="KW-1185">Reference proteome</keyword>
<reference evidence="2" key="1">
    <citation type="submission" date="2022-11" db="EMBL/GenBank/DDBJ databases">
        <authorList>
            <person name="Petersen C."/>
        </authorList>
    </citation>
    <scope>NUCLEOTIDE SEQUENCE</scope>
    <source>
        <strain evidence="2">IBT 34128</strain>
    </source>
</reference>
<dbReference type="GeneID" id="81392765"/>
<sequence length="127" mass="14265">MSIPEPKAARLENHNSGHGEKSSTQLPTRDSKRGHDESAISIAPKSKAAKFNAHTLRKLQTAFDKNPEIDLTTQMPTEYSVRLVEFQGEFWKNVTGSCTQEMMVSRGSMTSTQLMAERLLSAQKRRE</sequence>
<feature type="region of interest" description="Disordered" evidence="1">
    <location>
        <begin position="1"/>
        <end position="46"/>
    </location>
</feature>
<dbReference type="AlphaFoldDB" id="A0A9W9FSQ0"/>
<dbReference type="RefSeq" id="XP_056514664.1">
    <property type="nucleotide sequence ID" value="XM_056653597.1"/>
</dbReference>
<evidence type="ECO:0000256" key="1">
    <source>
        <dbReference type="SAM" id="MobiDB-lite"/>
    </source>
</evidence>
<accession>A0A9W9FSQ0</accession>
<evidence type="ECO:0000313" key="3">
    <source>
        <dbReference type="Proteomes" id="UP001141434"/>
    </source>
</evidence>
<protein>
    <submittedName>
        <fullName evidence="2">Uncharacterized protein</fullName>
    </submittedName>
</protein>
<evidence type="ECO:0000313" key="2">
    <source>
        <dbReference type="EMBL" id="KAJ5105668.1"/>
    </source>
</evidence>
<comment type="caution">
    <text evidence="2">The sequence shown here is derived from an EMBL/GenBank/DDBJ whole genome shotgun (WGS) entry which is preliminary data.</text>
</comment>
<feature type="compositionally biased region" description="Basic and acidic residues" evidence="1">
    <location>
        <begin position="7"/>
        <end position="21"/>
    </location>
</feature>
<dbReference type="EMBL" id="JAPMSZ010000004">
    <property type="protein sequence ID" value="KAJ5105668.1"/>
    <property type="molecule type" value="Genomic_DNA"/>
</dbReference>
<proteinExistence type="predicted"/>
<feature type="compositionally biased region" description="Basic and acidic residues" evidence="1">
    <location>
        <begin position="29"/>
        <end position="38"/>
    </location>
</feature>
<dbReference type="OrthoDB" id="2906425at2759"/>
<reference evidence="2" key="2">
    <citation type="journal article" date="2023" name="IMA Fungus">
        <title>Comparative genomic study of the Penicillium genus elucidates a diverse pangenome and 15 lateral gene transfer events.</title>
        <authorList>
            <person name="Petersen C."/>
            <person name="Sorensen T."/>
            <person name="Nielsen M.R."/>
            <person name="Sondergaard T.E."/>
            <person name="Sorensen J.L."/>
            <person name="Fitzpatrick D.A."/>
            <person name="Frisvad J.C."/>
            <person name="Nielsen K.L."/>
        </authorList>
    </citation>
    <scope>NUCLEOTIDE SEQUENCE</scope>
    <source>
        <strain evidence="2">IBT 34128</strain>
    </source>
</reference>